<accession>A0ABQ5U9R5</accession>
<gene>
    <name evidence="1" type="ORF">GCM10007924_31370</name>
</gene>
<dbReference type="Proteomes" id="UP001161409">
    <property type="component" value="Unassembled WGS sequence"/>
</dbReference>
<organism evidence="1 2">
    <name type="scientific">Sneathiella chinensis</name>
    <dbReference type="NCBI Taxonomy" id="349750"/>
    <lineage>
        <taxon>Bacteria</taxon>
        <taxon>Pseudomonadati</taxon>
        <taxon>Pseudomonadota</taxon>
        <taxon>Alphaproteobacteria</taxon>
        <taxon>Sneathiellales</taxon>
        <taxon>Sneathiellaceae</taxon>
        <taxon>Sneathiella</taxon>
    </lineage>
</organism>
<dbReference type="EMBL" id="BSNF01000010">
    <property type="protein sequence ID" value="GLQ07915.1"/>
    <property type="molecule type" value="Genomic_DNA"/>
</dbReference>
<reference evidence="1" key="1">
    <citation type="journal article" date="2014" name="Int. J. Syst. Evol. Microbiol.">
        <title>Complete genome of a new Firmicutes species belonging to the dominant human colonic microbiota ('Ruminococcus bicirculans') reveals two chromosomes and a selective capacity to utilize plant glucans.</title>
        <authorList>
            <consortium name="NISC Comparative Sequencing Program"/>
            <person name="Wegmann U."/>
            <person name="Louis P."/>
            <person name="Goesmann A."/>
            <person name="Henrissat B."/>
            <person name="Duncan S.H."/>
            <person name="Flint H.J."/>
        </authorList>
    </citation>
    <scope>NUCLEOTIDE SEQUENCE</scope>
    <source>
        <strain evidence="1">NBRC 103408</strain>
    </source>
</reference>
<sequence>MSWTEERIEKLRKLWGSGKTAAEIADELGGVTRNAVIGKANRLGLSTKTTTAAAAPKPKKKVVPAHRACQWPIGHPGEQDFHFCGDEAVPSKPYCLKHCNMAYQSKDNS</sequence>
<dbReference type="InterPro" id="IPR011681">
    <property type="entry name" value="GcrA"/>
</dbReference>
<name>A0ABQ5U9R5_9PROT</name>
<protein>
    <submittedName>
        <fullName evidence="1">Global cell cycle regulator GcrA-like protein</fullName>
    </submittedName>
</protein>
<dbReference type="Pfam" id="PF07750">
    <property type="entry name" value="GcrA"/>
    <property type="match status" value="2"/>
</dbReference>
<evidence type="ECO:0000313" key="2">
    <source>
        <dbReference type="Proteomes" id="UP001161409"/>
    </source>
</evidence>
<reference evidence="1" key="2">
    <citation type="submission" date="2023-01" db="EMBL/GenBank/DDBJ databases">
        <title>Draft genome sequence of Sneathiella chinensis strain NBRC 103408.</title>
        <authorList>
            <person name="Sun Q."/>
            <person name="Mori K."/>
        </authorList>
    </citation>
    <scope>NUCLEOTIDE SEQUENCE</scope>
    <source>
        <strain evidence="1">NBRC 103408</strain>
    </source>
</reference>
<proteinExistence type="predicted"/>
<comment type="caution">
    <text evidence="1">The sequence shown here is derived from an EMBL/GenBank/DDBJ whole genome shotgun (WGS) entry which is preliminary data.</text>
</comment>
<keyword evidence="2" id="KW-1185">Reference proteome</keyword>
<evidence type="ECO:0000313" key="1">
    <source>
        <dbReference type="EMBL" id="GLQ07915.1"/>
    </source>
</evidence>
<dbReference type="RefSeq" id="WP_169561957.1">
    <property type="nucleotide sequence ID" value="NZ_BSNF01000010.1"/>
</dbReference>
<dbReference type="Gene3D" id="1.10.10.60">
    <property type="entry name" value="Homeodomain-like"/>
    <property type="match status" value="1"/>
</dbReference>